<protein>
    <submittedName>
        <fullName evidence="1">Uncharacterized protein</fullName>
    </submittedName>
</protein>
<evidence type="ECO:0000313" key="1">
    <source>
        <dbReference type="EMBL" id="KAH7939054.1"/>
    </source>
</evidence>
<name>A0A9D4SNS2_RHISA</name>
<organism evidence="1 2">
    <name type="scientific">Rhipicephalus sanguineus</name>
    <name type="common">Brown dog tick</name>
    <name type="synonym">Ixodes sanguineus</name>
    <dbReference type="NCBI Taxonomy" id="34632"/>
    <lineage>
        <taxon>Eukaryota</taxon>
        <taxon>Metazoa</taxon>
        <taxon>Ecdysozoa</taxon>
        <taxon>Arthropoda</taxon>
        <taxon>Chelicerata</taxon>
        <taxon>Arachnida</taxon>
        <taxon>Acari</taxon>
        <taxon>Parasitiformes</taxon>
        <taxon>Ixodida</taxon>
        <taxon>Ixodoidea</taxon>
        <taxon>Ixodidae</taxon>
        <taxon>Rhipicephalinae</taxon>
        <taxon>Rhipicephalus</taxon>
        <taxon>Rhipicephalus</taxon>
    </lineage>
</organism>
<proteinExistence type="predicted"/>
<reference evidence="1" key="1">
    <citation type="journal article" date="2020" name="Cell">
        <title>Large-Scale Comparative Analyses of Tick Genomes Elucidate Their Genetic Diversity and Vector Capacities.</title>
        <authorList>
            <consortium name="Tick Genome and Microbiome Consortium (TIGMIC)"/>
            <person name="Jia N."/>
            <person name="Wang J."/>
            <person name="Shi W."/>
            <person name="Du L."/>
            <person name="Sun Y."/>
            <person name="Zhan W."/>
            <person name="Jiang J.F."/>
            <person name="Wang Q."/>
            <person name="Zhang B."/>
            <person name="Ji P."/>
            <person name="Bell-Sakyi L."/>
            <person name="Cui X.M."/>
            <person name="Yuan T.T."/>
            <person name="Jiang B.G."/>
            <person name="Yang W.F."/>
            <person name="Lam T.T."/>
            <person name="Chang Q.C."/>
            <person name="Ding S.J."/>
            <person name="Wang X.J."/>
            <person name="Zhu J.G."/>
            <person name="Ruan X.D."/>
            <person name="Zhao L."/>
            <person name="Wei J.T."/>
            <person name="Ye R.Z."/>
            <person name="Que T.C."/>
            <person name="Du C.H."/>
            <person name="Zhou Y.H."/>
            <person name="Cheng J.X."/>
            <person name="Dai P.F."/>
            <person name="Guo W.B."/>
            <person name="Han X.H."/>
            <person name="Huang E.J."/>
            <person name="Li L.F."/>
            <person name="Wei W."/>
            <person name="Gao Y.C."/>
            <person name="Liu J.Z."/>
            <person name="Shao H.Z."/>
            <person name="Wang X."/>
            <person name="Wang C.C."/>
            <person name="Yang T.C."/>
            <person name="Huo Q.B."/>
            <person name="Li W."/>
            <person name="Chen H.Y."/>
            <person name="Chen S.E."/>
            <person name="Zhou L.G."/>
            <person name="Ni X.B."/>
            <person name="Tian J.H."/>
            <person name="Sheng Y."/>
            <person name="Liu T."/>
            <person name="Pan Y.S."/>
            <person name="Xia L.Y."/>
            <person name="Li J."/>
            <person name="Zhao F."/>
            <person name="Cao W.C."/>
        </authorList>
    </citation>
    <scope>NUCLEOTIDE SEQUENCE</scope>
    <source>
        <strain evidence="1">Rsan-2018</strain>
    </source>
</reference>
<gene>
    <name evidence="1" type="ORF">HPB52_005230</name>
</gene>
<comment type="caution">
    <text evidence="1">The sequence shown here is derived from an EMBL/GenBank/DDBJ whole genome shotgun (WGS) entry which is preliminary data.</text>
</comment>
<dbReference type="EMBL" id="JABSTV010001254">
    <property type="protein sequence ID" value="KAH7939054.1"/>
    <property type="molecule type" value="Genomic_DNA"/>
</dbReference>
<dbReference type="Proteomes" id="UP000821837">
    <property type="component" value="Chromosome 8"/>
</dbReference>
<reference evidence="1" key="2">
    <citation type="submission" date="2021-09" db="EMBL/GenBank/DDBJ databases">
        <authorList>
            <person name="Jia N."/>
            <person name="Wang J."/>
            <person name="Shi W."/>
            <person name="Du L."/>
            <person name="Sun Y."/>
            <person name="Zhan W."/>
            <person name="Jiang J."/>
            <person name="Wang Q."/>
            <person name="Zhang B."/>
            <person name="Ji P."/>
            <person name="Sakyi L.B."/>
            <person name="Cui X."/>
            <person name="Yuan T."/>
            <person name="Jiang B."/>
            <person name="Yang W."/>
            <person name="Lam T.T.-Y."/>
            <person name="Chang Q."/>
            <person name="Ding S."/>
            <person name="Wang X."/>
            <person name="Zhu J."/>
            <person name="Ruan X."/>
            <person name="Zhao L."/>
            <person name="Wei J."/>
            <person name="Que T."/>
            <person name="Du C."/>
            <person name="Cheng J."/>
            <person name="Dai P."/>
            <person name="Han X."/>
            <person name="Huang E."/>
            <person name="Gao Y."/>
            <person name="Liu J."/>
            <person name="Shao H."/>
            <person name="Ye R."/>
            <person name="Li L."/>
            <person name="Wei W."/>
            <person name="Wang X."/>
            <person name="Wang C."/>
            <person name="Huo Q."/>
            <person name="Li W."/>
            <person name="Guo W."/>
            <person name="Chen H."/>
            <person name="Chen S."/>
            <person name="Zhou L."/>
            <person name="Zhou L."/>
            <person name="Ni X."/>
            <person name="Tian J."/>
            <person name="Zhou Y."/>
            <person name="Sheng Y."/>
            <person name="Liu T."/>
            <person name="Pan Y."/>
            <person name="Xia L."/>
            <person name="Li J."/>
            <person name="Zhao F."/>
            <person name="Cao W."/>
        </authorList>
    </citation>
    <scope>NUCLEOTIDE SEQUENCE</scope>
    <source>
        <strain evidence="1">Rsan-2018</strain>
        <tissue evidence="1">Larvae</tissue>
    </source>
</reference>
<sequence>MTRCLMRTDRGQQPTTISVLYAMHYVASAWTAVNASTVQHCVRCGFRMNGEVETAIEAEEPEAASCEQEPMNALGATGVAYDDPIAVDAAVVT</sequence>
<accession>A0A9D4SNS2</accession>
<keyword evidence="2" id="KW-1185">Reference proteome</keyword>
<evidence type="ECO:0000313" key="2">
    <source>
        <dbReference type="Proteomes" id="UP000821837"/>
    </source>
</evidence>
<dbReference type="AlphaFoldDB" id="A0A9D4SNS2"/>